<dbReference type="EMBL" id="DMNG01000279">
    <property type="protein sequence ID" value="HAN26058.1"/>
    <property type="molecule type" value="Genomic_DNA"/>
</dbReference>
<accession>A0A3C1KHY0</accession>
<organism evidence="1 2">
    <name type="scientific">Microbacterium ginsengisoli</name>
    <dbReference type="NCBI Taxonomy" id="400772"/>
    <lineage>
        <taxon>Bacteria</taxon>
        <taxon>Bacillati</taxon>
        <taxon>Actinomycetota</taxon>
        <taxon>Actinomycetes</taxon>
        <taxon>Micrococcales</taxon>
        <taxon>Microbacteriaceae</taxon>
        <taxon>Microbacterium</taxon>
    </lineage>
</organism>
<sequence length="134" mass="15178">MSTVRVEMGRHRSIRLHSTFTADVPVEMLTDATYFDEFGNPTSAFDQWMCDNGDESGVVRGDDGRGDDLDYEVETIDGEDAHDFINRLGMVQCPNCGEWVEPDEMNRWPNLTPPVTMCDSCEHDARRSGWEPGQ</sequence>
<comment type="caution">
    <text evidence="1">The sequence shown here is derived from an EMBL/GenBank/DDBJ whole genome shotgun (WGS) entry which is preliminary data.</text>
</comment>
<protein>
    <submittedName>
        <fullName evidence="1">Uncharacterized protein</fullName>
    </submittedName>
</protein>
<reference evidence="1 2" key="1">
    <citation type="journal article" date="2018" name="Nat. Biotechnol.">
        <title>A standardized bacterial taxonomy based on genome phylogeny substantially revises the tree of life.</title>
        <authorList>
            <person name="Parks D.H."/>
            <person name="Chuvochina M."/>
            <person name="Waite D.W."/>
            <person name="Rinke C."/>
            <person name="Skarshewski A."/>
            <person name="Chaumeil P.A."/>
            <person name="Hugenholtz P."/>
        </authorList>
    </citation>
    <scope>NUCLEOTIDE SEQUENCE [LARGE SCALE GENOMIC DNA]</scope>
    <source>
        <strain evidence="1">UBA9152</strain>
    </source>
</reference>
<proteinExistence type="predicted"/>
<evidence type="ECO:0000313" key="1">
    <source>
        <dbReference type="EMBL" id="HAN26058.1"/>
    </source>
</evidence>
<name>A0A3C1KHY0_9MICO</name>
<dbReference type="Proteomes" id="UP000257479">
    <property type="component" value="Unassembled WGS sequence"/>
</dbReference>
<evidence type="ECO:0000313" key="2">
    <source>
        <dbReference type="Proteomes" id="UP000257479"/>
    </source>
</evidence>
<gene>
    <name evidence="1" type="ORF">DCP95_16045</name>
</gene>
<dbReference type="AlphaFoldDB" id="A0A3C1KHY0"/>